<proteinExistence type="predicted"/>
<dbReference type="RefSeq" id="WP_245652690.1">
    <property type="nucleotide sequence ID" value="NZ_FNFX01000003.1"/>
</dbReference>
<dbReference type="Proteomes" id="UP000198629">
    <property type="component" value="Unassembled WGS sequence"/>
</dbReference>
<evidence type="ECO:0000313" key="1">
    <source>
        <dbReference type="EMBL" id="SDK49450.1"/>
    </source>
</evidence>
<dbReference type="InterPro" id="IPR016181">
    <property type="entry name" value="Acyl_CoA_acyltransferase"/>
</dbReference>
<dbReference type="SUPFAM" id="SSF55729">
    <property type="entry name" value="Acyl-CoA N-acyltransferases (Nat)"/>
    <property type="match status" value="1"/>
</dbReference>
<evidence type="ECO:0000313" key="2">
    <source>
        <dbReference type="Proteomes" id="UP000198629"/>
    </source>
</evidence>
<dbReference type="STRING" id="492660.SAMN05192566_1390"/>
<keyword evidence="2" id="KW-1185">Reference proteome</keyword>
<organism evidence="1 2">
    <name type="scientific">Methylophilus rhizosphaerae</name>
    <dbReference type="NCBI Taxonomy" id="492660"/>
    <lineage>
        <taxon>Bacteria</taxon>
        <taxon>Pseudomonadati</taxon>
        <taxon>Pseudomonadota</taxon>
        <taxon>Betaproteobacteria</taxon>
        <taxon>Nitrosomonadales</taxon>
        <taxon>Methylophilaceae</taxon>
        <taxon>Methylophilus</taxon>
    </lineage>
</organism>
<dbReference type="EMBL" id="FNFX01000003">
    <property type="protein sequence ID" value="SDK49450.1"/>
    <property type="molecule type" value="Genomic_DNA"/>
</dbReference>
<name>A0A1G9CCS9_9PROT</name>
<keyword evidence="1" id="KW-0689">Ribosomal protein</keyword>
<accession>A0A1G9CCS9</accession>
<sequence>MNIREATSQDFDQIWPIFQGIVTASETYTYPRDTTSNRLSNFGCKHLCRRRKWQNPGHLLHQNQPAGWWGSCLQLPLYGVCCRACPRTCHHHVWALATHGKIIGLSGNAIQFVVSSNENAIRLWAKLGFETVGKLPNAFNYPDKGYMDALVIYK</sequence>
<dbReference type="GO" id="GO:0005840">
    <property type="term" value="C:ribosome"/>
    <property type="evidence" value="ECO:0007669"/>
    <property type="project" value="UniProtKB-KW"/>
</dbReference>
<protein>
    <submittedName>
        <fullName evidence="1">Ribosomal protein S18 acetylase RimI</fullName>
    </submittedName>
</protein>
<gene>
    <name evidence="1" type="ORF">SAMN05192566_1390</name>
</gene>
<dbReference type="AlphaFoldDB" id="A0A1G9CCS9"/>
<reference evidence="2" key="1">
    <citation type="submission" date="2016-10" db="EMBL/GenBank/DDBJ databases">
        <authorList>
            <person name="Varghese N."/>
            <person name="Submissions S."/>
        </authorList>
    </citation>
    <scope>NUCLEOTIDE SEQUENCE [LARGE SCALE GENOMIC DNA]</scope>
    <source>
        <strain evidence="2">CBMB127</strain>
    </source>
</reference>
<keyword evidence="1" id="KW-0687">Ribonucleoprotein</keyword>
<dbReference type="Gene3D" id="3.40.630.30">
    <property type="match status" value="1"/>
</dbReference>